<keyword evidence="11" id="KW-1185">Reference proteome</keyword>
<evidence type="ECO:0000256" key="3">
    <source>
        <dbReference type="ARBA" id="ARBA00022723"/>
    </source>
</evidence>
<dbReference type="PANTHER" id="PTHR14738">
    <property type="entry name" value="ZINC FINGER CCCH DOMAIN-CONTAINING PROTEIN 14"/>
    <property type="match status" value="1"/>
</dbReference>
<feature type="domain" description="Nab2 type CCCH zinc finger 4" evidence="9">
    <location>
        <begin position="417"/>
        <end position="438"/>
    </location>
</feature>
<sequence length="617" mass="64285">MPFGLSIGTDRSNALQTSIQEELMKRGYSPDADPVMAEYITIMIINNKTPEQVTNELEDLIGSDYDSSFTEWLFAEAAKGAETSATPQTTAPAEPPAAETSTNDVPPPTSPESTRRPPHGPRHNGVYQQALSQALPTANASTGQKRAASARSPSPGHPNKQRRTDLPTGPRAMLRDGQGTSGSSRSLLDRVGPAGPMRNGPGNHRQDEIQARIDNITNGGEQPMMMGGGFPGMGVPGGMDMNMANPILLQEMMMNQMAMMAQMASQMGMLNGAQPQFGGAPGFPMQGPMPGEMGMGPGGNQNGFNGQSGNGRGRGGPRGGRGIGRGRGGAQTSGRPSETTPNPEAPAAEQPVIAAPVPTPAVPAPVAPAPAQPTHIPYALPERPQTPSLCKFGLKCTNAHCRYSHPSPVATAESGVVLSNDPCENGKDCKDKDCIKAHVSPAVLNPNAADQPPPHAAPQPPPAPVHAHSSSAIPCRFGNACTRPNCTFSHPARQTTNSPASIACRFGTGCTRATCPFQHPEGRVLPTSFHRGLSTNAPLVTVATPETGSMGGPSPHKSVKFNSGASGASAANASLKEKLQNQMREIEEKKSQAEKAIKEAEEAAAKKDGTKPVAITA</sequence>
<evidence type="ECO:0000256" key="5">
    <source>
        <dbReference type="ARBA" id="ARBA00022771"/>
    </source>
</evidence>
<evidence type="ECO:0000256" key="8">
    <source>
        <dbReference type="SAM" id="MobiDB-lite"/>
    </source>
</evidence>
<evidence type="ECO:0000313" key="11">
    <source>
        <dbReference type="Proteomes" id="UP001556367"/>
    </source>
</evidence>
<keyword evidence="6" id="KW-0862">Zinc</keyword>
<feature type="compositionally biased region" description="Pro residues" evidence="8">
    <location>
        <begin position="451"/>
        <end position="464"/>
    </location>
</feature>
<dbReference type="PANTHER" id="PTHR14738:SF29">
    <property type="entry name" value="ZINC FINGER CCCH DOMAIN-CONTAINING PROTEIN 14"/>
    <property type="match status" value="1"/>
</dbReference>
<feature type="compositionally biased region" description="Basic and acidic residues" evidence="8">
    <location>
        <begin position="586"/>
        <end position="610"/>
    </location>
</feature>
<keyword evidence="4" id="KW-0677">Repeat</keyword>
<proteinExistence type="inferred from homology"/>
<dbReference type="Proteomes" id="UP001556367">
    <property type="component" value="Unassembled WGS sequence"/>
</dbReference>
<dbReference type="EMBL" id="JASNQZ010000006">
    <property type="protein sequence ID" value="KAL0955763.1"/>
    <property type="molecule type" value="Genomic_DNA"/>
</dbReference>
<keyword evidence="5" id="KW-0863">Zinc-finger</keyword>
<evidence type="ECO:0000256" key="1">
    <source>
        <dbReference type="ARBA" id="ARBA00004123"/>
    </source>
</evidence>
<dbReference type="InterPro" id="IPR043094">
    <property type="entry name" value="Nab2/ZC3H14_N_sf"/>
</dbReference>
<feature type="compositionally biased region" description="Polar residues" evidence="8">
    <location>
        <begin position="332"/>
        <end position="342"/>
    </location>
</feature>
<feature type="compositionally biased region" description="Polar residues" evidence="8">
    <location>
        <begin position="126"/>
        <end position="144"/>
    </location>
</feature>
<organism evidence="10 11">
    <name type="scientific">Hohenbuehelia grisea</name>
    <dbReference type="NCBI Taxonomy" id="104357"/>
    <lineage>
        <taxon>Eukaryota</taxon>
        <taxon>Fungi</taxon>
        <taxon>Dikarya</taxon>
        <taxon>Basidiomycota</taxon>
        <taxon>Agaricomycotina</taxon>
        <taxon>Agaricomycetes</taxon>
        <taxon>Agaricomycetidae</taxon>
        <taxon>Agaricales</taxon>
        <taxon>Pleurotineae</taxon>
        <taxon>Pleurotaceae</taxon>
        <taxon>Hohenbuehelia</taxon>
    </lineage>
</organism>
<feature type="region of interest" description="Disordered" evidence="8">
    <location>
        <begin position="284"/>
        <end position="348"/>
    </location>
</feature>
<reference evidence="11" key="1">
    <citation type="submission" date="2024-06" db="EMBL/GenBank/DDBJ databases">
        <title>Multi-omics analyses provide insights into the biosynthesis of the anticancer antibiotic pleurotin in Hohenbuehelia grisea.</title>
        <authorList>
            <person name="Weaver J.A."/>
            <person name="Alberti F."/>
        </authorList>
    </citation>
    <scope>NUCLEOTIDE SEQUENCE [LARGE SCALE GENOMIC DNA]</scope>
    <source>
        <strain evidence="11">T-177</strain>
    </source>
</reference>
<evidence type="ECO:0000256" key="2">
    <source>
        <dbReference type="ARBA" id="ARBA00008423"/>
    </source>
</evidence>
<dbReference type="InterPro" id="IPR049017">
    <property type="entry name" value="Nab2_Znf4"/>
</dbReference>
<feature type="compositionally biased region" description="Low complexity" evidence="8">
    <location>
        <begin position="81"/>
        <end position="102"/>
    </location>
</feature>
<feature type="compositionally biased region" description="Gly residues" evidence="8">
    <location>
        <begin position="293"/>
        <end position="331"/>
    </location>
</feature>
<dbReference type="Pfam" id="PF21803">
    <property type="entry name" value="Nab2-zf4"/>
    <property type="match status" value="2"/>
</dbReference>
<comment type="subcellular location">
    <subcellularLocation>
        <location evidence="1">Nucleus</location>
    </subcellularLocation>
</comment>
<name>A0ABR3JKD2_9AGAR</name>
<dbReference type="Gene3D" id="4.10.1000.40">
    <property type="match status" value="2"/>
</dbReference>
<evidence type="ECO:0000256" key="4">
    <source>
        <dbReference type="ARBA" id="ARBA00022737"/>
    </source>
</evidence>
<feature type="domain" description="Nab2 type CCCH zinc finger 4" evidence="9">
    <location>
        <begin position="386"/>
        <end position="406"/>
    </location>
</feature>
<feature type="region of interest" description="Disordered" evidence="8">
    <location>
        <begin position="80"/>
        <end position="207"/>
    </location>
</feature>
<comment type="caution">
    <text evidence="10">The sequence shown here is derived from an EMBL/GenBank/DDBJ whole genome shotgun (WGS) entry which is preliminary data.</text>
</comment>
<evidence type="ECO:0000256" key="7">
    <source>
        <dbReference type="ARBA" id="ARBA00023242"/>
    </source>
</evidence>
<protein>
    <recommendedName>
        <fullName evidence="9">Nab2 type CCCH zinc finger 4 domain-containing protein</fullName>
    </recommendedName>
</protein>
<keyword evidence="7" id="KW-0539">Nucleus</keyword>
<feature type="region of interest" description="Disordered" evidence="8">
    <location>
        <begin position="586"/>
        <end position="617"/>
    </location>
</feature>
<comment type="similarity">
    <text evidence="2">Belongs to the ZC3H14 family.</text>
</comment>
<dbReference type="Gene3D" id="1.10.340.40">
    <property type="entry name" value="Nuclear abundant poly(A) RNA-bind protein 2, N-terminal domain"/>
    <property type="match status" value="1"/>
</dbReference>
<evidence type="ECO:0000259" key="9">
    <source>
        <dbReference type="Pfam" id="PF21803"/>
    </source>
</evidence>
<evidence type="ECO:0000256" key="6">
    <source>
        <dbReference type="ARBA" id="ARBA00022833"/>
    </source>
</evidence>
<dbReference type="InterPro" id="IPR040366">
    <property type="entry name" value="Nab2/ZC3H14"/>
</dbReference>
<evidence type="ECO:0000313" key="10">
    <source>
        <dbReference type="EMBL" id="KAL0955763.1"/>
    </source>
</evidence>
<dbReference type="Pfam" id="PF14608">
    <property type="entry name" value="zf-CCCH_2"/>
    <property type="match status" value="2"/>
</dbReference>
<accession>A0ABR3JKD2</accession>
<feature type="region of interest" description="Disordered" evidence="8">
    <location>
        <begin position="444"/>
        <end position="470"/>
    </location>
</feature>
<keyword evidence="3" id="KW-0479">Metal-binding</keyword>
<gene>
    <name evidence="10" type="ORF">HGRIS_001978</name>
</gene>